<evidence type="ECO:0000256" key="2">
    <source>
        <dbReference type="SAM" id="Phobius"/>
    </source>
</evidence>
<evidence type="ECO:0000313" key="3">
    <source>
        <dbReference type="EMBL" id="TQM38423.1"/>
    </source>
</evidence>
<sequence>MSRWPFLVARGRRVGYRVVLAPDFLVRNRQHHLLAEHVGAGPAGPDGRSVVELPTTGFGPVVVTYREEHAAAAELLPGSEPETLRDRHGRPLELLYGVVTAGRPEPVDDRDLAEARDAAIEAYRRFLADEEGADVQPSPGSAPHAAPPAPQPVARPERPARPVPARRPAPQARPGGRRWVVAAAAVVAVVVAVLFGGRLLAGDGDGDPVGVTETPGATPAKCSEVEAGPMTEQPEGPDRKGEPDKVPCR</sequence>
<gene>
    <name evidence="3" type="ORF">FB388_5657</name>
</gene>
<keyword evidence="4" id="KW-1185">Reference proteome</keyword>
<feature type="transmembrane region" description="Helical" evidence="2">
    <location>
        <begin position="179"/>
        <end position="201"/>
    </location>
</feature>
<dbReference type="AlphaFoldDB" id="A0A543FX61"/>
<keyword evidence="2" id="KW-0812">Transmembrane</keyword>
<dbReference type="EMBL" id="VFPH01000002">
    <property type="protein sequence ID" value="TQM38423.1"/>
    <property type="molecule type" value="Genomic_DNA"/>
</dbReference>
<feature type="region of interest" description="Disordered" evidence="1">
    <location>
        <begin position="201"/>
        <end position="249"/>
    </location>
</feature>
<organism evidence="3 4">
    <name type="scientific">Pseudonocardia cypriaca</name>
    <dbReference type="NCBI Taxonomy" id="882449"/>
    <lineage>
        <taxon>Bacteria</taxon>
        <taxon>Bacillati</taxon>
        <taxon>Actinomycetota</taxon>
        <taxon>Actinomycetes</taxon>
        <taxon>Pseudonocardiales</taxon>
        <taxon>Pseudonocardiaceae</taxon>
        <taxon>Pseudonocardia</taxon>
    </lineage>
</organism>
<comment type="caution">
    <text evidence="3">The sequence shown here is derived from an EMBL/GenBank/DDBJ whole genome shotgun (WGS) entry which is preliminary data.</text>
</comment>
<evidence type="ECO:0000256" key="1">
    <source>
        <dbReference type="SAM" id="MobiDB-lite"/>
    </source>
</evidence>
<accession>A0A543FX61</accession>
<proteinExistence type="predicted"/>
<feature type="compositionally biased region" description="Basic and acidic residues" evidence="1">
    <location>
        <begin position="236"/>
        <end position="249"/>
    </location>
</feature>
<evidence type="ECO:0000313" key="4">
    <source>
        <dbReference type="Proteomes" id="UP000319818"/>
    </source>
</evidence>
<name>A0A543FX61_9PSEU</name>
<dbReference type="Proteomes" id="UP000319818">
    <property type="component" value="Unassembled WGS sequence"/>
</dbReference>
<reference evidence="3 4" key="1">
    <citation type="submission" date="2019-06" db="EMBL/GenBank/DDBJ databases">
        <title>Sequencing the genomes of 1000 actinobacteria strains.</title>
        <authorList>
            <person name="Klenk H.-P."/>
        </authorList>
    </citation>
    <scope>NUCLEOTIDE SEQUENCE [LARGE SCALE GENOMIC DNA]</scope>
    <source>
        <strain evidence="3 4">DSM 45511</strain>
    </source>
</reference>
<feature type="region of interest" description="Disordered" evidence="1">
    <location>
        <begin position="131"/>
        <end position="176"/>
    </location>
</feature>
<dbReference type="OrthoDB" id="3831431at2"/>
<keyword evidence="2" id="KW-1133">Transmembrane helix</keyword>
<dbReference type="RefSeq" id="WP_142105094.1">
    <property type="nucleotide sequence ID" value="NZ_VFPH01000002.1"/>
</dbReference>
<keyword evidence="2" id="KW-0472">Membrane</keyword>
<protein>
    <submittedName>
        <fullName evidence="3">Uncharacterized protein</fullName>
    </submittedName>
</protein>